<dbReference type="InterPro" id="IPR001024">
    <property type="entry name" value="PLAT/LH2_dom"/>
</dbReference>
<reference evidence="5" key="1">
    <citation type="submission" date="2022-11" db="UniProtKB">
        <authorList>
            <consortium name="WormBaseParasite"/>
        </authorList>
    </citation>
    <scope>IDENTIFICATION</scope>
</reference>
<dbReference type="SUPFAM" id="SSF49723">
    <property type="entry name" value="Lipase/lipooxygenase domain (PLAT/LH2 domain)"/>
    <property type="match status" value="1"/>
</dbReference>
<feature type="domain" description="PLAT" evidence="3">
    <location>
        <begin position="41"/>
        <end position="161"/>
    </location>
</feature>
<dbReference type="PANTHER" id="PTHR45901">
    <property type="entry name" value="PROTEIN CBG12474"/>
    <property type="match status" value="1"/>
</dbReference>
<evidence type="ECO:0000259" key="3">
    <source>
        <dbReference type="PROSITE" id="PS50095"/>
    </source>
</evidence>
<dbReference type="InterPro" id="IPR036392">
    <property type="entry name" value="PLAT/LH2_dom_sf"/>
</dbReference>
<dbReference type="Proteomes" id="UP000887566">
    <property type="component" value="Unplaced"/>
</dbReference>
<dbReference type="AlphaFoldDB" id="A0A914WSS5"/>
<dbReference type="Pfam" id="PF01477">
    <property type="entry name" value="PLAT"/>
    <property type="match status" value="1"/>
</dbReference>
<protein>
    <submittedName>
        <fullName evidence="5">PLAT domain-containing protein</fullName>
    </submittedName>
</protein>
<organism evidence="4 5">
    <name type="scientific">Plectus sambesii</name>
    <dbReference type="NCBI Taxonomy" id="2011161"/>
    <lineage>
        <taxon>Eukaryota</taxon>
        <taxon>Metazoa</taxon>
        <taxon>Ecdysozoa</taxon>
        <taxon>Nematoda</taxon>
        <taxon>Chromadorea</taxon>
        <taxon>Plectida</taxon>
        <taxon>Plectina</taxon>
        <taxon>Plectoidea</taxon>
        <taxon>Plectidae</taxon>
        <taxon>Plectus</taxon>
    </lineage>
</organism>
<name>A0A914WSS5_9BILA</name>
<dbReference type="PANTHER" id="PTHR45901:SF3">
    <property type="entry name" value="LIPOXYGENASE HOMOLOGY DOMAIN-CONTAINING PROTEIN 1"/>
    <property type="match status" value="1"/>
</dbReference>
<evidence type="ECO:0000256" key="1">
    <source>
        <dbReference type="PROSITE-ProRule" id="PRU00152"/>
    </source>
</evidence>
<dbReference type="Gene3D" id="2.60.60.20">
    <property type="entry name" value="PLAT/LH2 domain"/>
    <property type="match status" value="1"/>
</dbReference>
<evidence type="ECO:0000313" key="5">
    <source>
        <dbReference type="WBParaSite" id="PSAMB.scaffold5264size12162.g26239.t1"/>
    </source>
</evidence>
<feature type="region of interest" description="Disordered" evidence="2">
    <location>
        <begin position="151"/>
        <end position="171"/>
    </location>
</feature>
<sequence length="171" mass="19206">MRLRDSVSCDELRFPVEMWLDPDAIIELPAVWPDSPPLPLIVYQVIIYTGADSSNDTNFTVFLNIYGSKGDIGRRSLRNAAGTQPDSIFKPSNADTFELEAVSVQNIESIEIGLLEPKETSHWFVDRVQILDSDGGRLYMFDVKSWFSASKGNGSTQRRLSTTRVTEAQEE</sequence>
<comment type="caution">
    <text evidence="1">Lacks conserved residue(s) required for the propagation of feature annotation.</text>
</comment>
<evidence type="ECO:0000313" key="4">
    <source>
        <dbReference type="Proteomes" id="UP000887566"/>
    </source>
</evidence>
<dbReference type="PROSITE" id="PS50095">
    <property type="entry name" value="PLAT"/>
    <property type="match status" value="1"/>
</dbReference>
<evidence type="ECO:0000256" key="2">
    <source>
        <dbReference type="SAM" id="MobiDB-lite"/>
    </source>
</evidence>
<dbReference type="InterPro" id="IPR052970">
    <property type="entry name" value="Inner_ear_hair_cell_LOXHD"/>
</dbReference>
<keyword evidence="4" id="KW-1185">Reference proteome</keyword>
<accession>A0A914WSS5</accession>
<proteinExistence type="predicted"/>
<dbReference type="WBParaSite" id="PSAMB.scaffold5264size12162.g26239.t1">
    <property type="protein sequence ID" value="PSAMB.scaffold5264size12162.g26239.t1"/>
    <property type="gene ID" value="PSAMB.scaffold5264size12162.g26239"/>
</dbReference>